<evidence type="ECO:0000256" key="1">
    <source>
        <dbReference type="SAM" id="MobiDB-lite"/>
    </source>
</evidence>
<dbReference type="Proteomes" id="UP001189122">
    <property type="component" value="Unassembled WGS sequence"/>
</dbReference>
<dbReference type="PANTHER" id="PTHR21726">
    <property type="entry name" value="PHOSPHATIDYLINOSITOL N-ACETYLGLUCOSAMINYLTRANSFERASE SUBUNIT P DOWN SYNDROME CRITICAL REGION PROTEIN 5 -RELATED"/>
    <property type="match status" value="1"/>
</dbReference>
<dbReference type="PANTHER" id="PTHR21726:SF29">
    <property type="entry name" value="EXPRESSED PROTEIN"/>
    <property type="match status" value="1"/>
</dbReference>
<gene>
    <name evidence="3" type="ORF">SI7747_01000962</name>
</gene>
<name>A0A7I8IBG1_SPIIN</name>
<evidence type="ECO:0000313" key="3">
    <source>
        <dbReference type="EMBL" id="CAA2614583.1"/>
    </source>
</evidence>
<dbReference type="AlphaFoldDB" id="A0A7I8IBG1"/>
<evidence type="ECO:0000313" key="4">
    <source>
        <dbReference type="Proteomes" id="UP001189122"/>
    </source>
</evidence>
<protein>
    <recommendedName>
        <fullName evidence="2">DUF4378 domain-containing protein</fullName>
    </recommendedName>
</protein>
<feature type="compositionally biased region" description="Polar residues" evidence="1">
    <location>
        <begin position="245"/>
        <end position="258"/>
    </location>
</feature>
<organism evidence="3">
    <name type="scientific">Spirodela intermedia</name>
    <name type="common">Intermediate duckweed</name>
    <dbReference type="NCBI Taxonomy" id="51605"/>
    <lineage>
        <taxon>Eukaryota</taxon>
        <taxon>Viridiplantae</taxon>
        <taxon>Streptophyta</taxon>
        <taxon>Embryophyta</taxon>
        <taxon>Tracheophyta</taxon>
        <taxon>Spermatophyta</taxon>
        <taxon>Magnoliopsida</taxon>
        <taxon>Liliopsida</taxon>
        <taxon>Araceae</taxon>
        <taxon>Lemnoideae</taxon>
        <taxon>Spirodela</taxon>
    </lineage>
</organism>
<feature type="region of interest" description="Disordered" evidence="1">
    <location>
        <begin position="114"/>
        <end position="261"/>
    </location>
</feature>
<dbReference type="InterPro" id="IPR025486">
    <property type="entry name" value="DUF4378"/>
</dbReference>
<evidence type="ECO:0000259" key="2">
    <source>
        <dbReference type="Pfam" id="PF14309"/>
    </source>
</evidence>
<sequence length="614" mass="67492">MEAAAKILEPGPPNMNAKTTVPSLGSSSLTVRVHDSKENIAICQRASRLSESSRRSPELNAFKHLRGHSLSESWDSQDGATSLGTSTEPGKDGFTGAKCGAKSVSLAIQAKVNVKKRECSNASSSTSSIPREPEDARQNQPFRSQLSSRNKAQRKASPGPPGVLKQNNQKQNGLPAKEKSTSKSLVSNPQARKVTSGDSNSGRSKNFGKNKESSKVVCRKEDLTTANPEKDAPSSRTRKKRSIDGNYQSGRNSFADSTSIRRREKRIQSAITIDEHKKWVEDIKGNDTDVPTRILEKNDNISTFPVGLQGERDTRNAEDSKLAMLGRNVLSGDALSILLEQKLRELTSGFVSSNLAELDLFECRPWLMSFSFLHRNIDDLTIGSQGAEAQASATVMPTRNLSGSIRSSLSPLLLVRWTEPPTEAELDVCDSASSLKVAVKPPVELTIPPAGSSGTSRRREEDYVRSILRNADEEALSSLTHSCAALDPLLFDWLENNQEGSNGDDDEDDPKIGRLRRKALFDCVGEFLDSRRRRHFCGGYHRVDQLAAEAHEEVSRWKTMGDWMVDELVDKDMGSSPSGRWVDFEAEAFEAGVEVEERILSSIVDDVLADFFIV</sequence>
<feature type="compositionally biased region" description="Polar residues" evidence="1">
    <location>
        <begin position="120"/>
        <end position="129"/>
    </location>
</feature>
<dbReference type="EMBL" id="LR743588">
    <property type="protein sequence ID" value="CAA2614583.1"/>
    <property type="molecule type" value="Genomic_DNA"/>
</dbReference>
<accession>A0A7I8IBG1</accession>
<feature type="domain" description="DUF4378" evidence="2">
    <location>
        <begin position="461"/>
        <end position="606"/>
    </location>
</feature>
<reference evidence="3 4" key="1">
    <citation type="submission" date="2019-12" db="EMBL/GenBank/DDBJ databases">
        <authorList>
            <person name="Scholz U."/>
            <person name="Mascher M."/>
            <person name="Fiebig A."/>
        </authorList>
    </citation>
    <scope>NUCLEOTIDE SEQUENCE</scope>
</reference>
<proteinExistence type="predicted"/>
<dbReference type="EMBL" id="CACRZD030000001">
    <property type="protein sequence ID" value="CAA6654372.1"/>
    <property type="molecule type" value="Genomic_DNA"/>
</dbReference>
<feature type="compositionally biased region" description="Polar residues" evidence="1">
    <location>
        <begin position="70"/>
        <end position="88"/>
    </location>
</feature>
<dbReference type="Pfam" id="PF14309">
    <property type="entry name" value="DUF4378"/>
    <property type="match status" value="1"/>
</dbReference>
<feature type="compositionally biased region" description="Polar residues" evidence="1">
    <location>
        <begin position="138"/>
        <end position="150"/>
    </location>
</feature>
<feature type="region of interest" description="Disordered" evidence="1">
    <location>
        <begin position="63"/>
        <end position="98"/>
    </location>
</feature>
<keyword evidence="4" id="KW-1185">Reference proteome</keyword>
<feature type="compositionally biased region" description="Basic and acidic residues" evidence="1">
    <location>
        <begin position="209"/>
        <end position="233"/>
    </location>
</feature>
<feature type="region of interest" description="Disordered" evidence="1">
    <location>
        <begin position="1"/>
        <end position="23"/>
    </location>
</feature>